<organism evidence="1 2">
    <name type="scientific">Rubritalea profundi</name>
    <dbReference type="NCBI Taxonomy" id="1658618"/>
    <lineage>
        <taxon>Bacteria</taxon>
        <taxon>Pseudomonadati</taxon>
        <taxon>Verrucomicrobiota</taxon>
        <taxon>Verrucomicrobiia</taxon>
        <taxon>Verrucomicrobiales</taxon>
        <taxon>Rubritaleaceae</taxon>
        <taxon>Rubritalea</taxon>
    </lineage>
</organism>
<name>A0A2S7U4A9_9BACT</name>
<evidence type="ECO:0000313" key="2">
    <source>
        <dbReference type="Proteomes" id="UP000239907"/>
    </source>
</evidence>
<protein>
    <submittedName>
        <fullName evidence="1">Uncharacterized protein</fullName>
    </submittedName>
</protein>
<comment type="caution">
    <text evidence="1">The sequence shown here is derived from an EMBL/GenBank/DDBJ whole genome shotgun (WGS) entry which is preliminary data.</text>
</comment>
<gene>
    <name evidence="1" type="ORF">BSZ32_16105</name>
</gene>
<keyword evidence="2" id="KW-1185">Reference proteome</keyword>
<accession>A0A2S7U4A9</accession>
<sequence length="78" mass="8972">MELALWQSETHCDELAKTSFAHPPAYIELSSQSIHWNTHQSQAIELDRFEFITLNYLDSSGIDRPLSPSHSHNRLKPP</sequence>
<dbReference type="EMBL" id="MQWA01000001">
    <property type="protein sequence ID" value="PQJ29855.1"/>
    <property type="molecule type" value="Genomic_DNA"/>
</dbReference>
<proteinExistence type="predicted"/>
<reference evidence="1 2" key="1">
    <citation type="submission" date="2016-12" db="EMBL/GenBank/DDBJ databases">
        <title>Study of bacterial adaptation to deep sea.</title>
        <authorList>
            <person name="Song J."/>
            <person name="Yoshizawa S."/>
            <person name="Kogure K."/>
        </authorList>
    </citation>
    <scope>NUCLEOTIDE SEQUENCE [LARGE SCALE GENOMIC DNA]</scope>
    <source>
        <strain evidence="1 2">SAORIC-165</strain>
    </source>
</reference>
<dbReference type="AlphaFoldDB" id="A0A2S7U4A9"/>
<dbReference type="Proteomes" id="UP000239907">
    <property type="component" value="Unassembled WGS sequence"/>
</dbReference>
<evidence type="ECO:0000313" key="1">
    <source>
        <dbReference type="EMBL" id="PQJ29855.1"/>
    </source>
</evidence>